<dbReference type="AlphaFoldDB" id="A0A382G861"/>
<evidence type="ECO:0000256" key="1">
    <source>
        <dbReference type="SAM" id="MobiDB-lite"/>
    </source>
</evidence>
<gene>
    <name evidence="2" type="ORF">METZ01_LOCUS223627</name>
</gene>
<protein>
    <submittedName>
        <fullName evidence="2">Uncharacterized protein</fullName>
    </submittedName>
</protein>
<proteinExistence type="predicted"/>
<name>A0A382G861_9ZZZZ</name>
<organism evidence="2">
    <name type="scientific">marine metagenome</name>
    <dbReference type="NCBI Taxonomy" id="408172"/>
    <lineage>
        <taxon>unclassified sequences</taxon>
        <taxon>metagenomes</taxon>
        <taxon>ecological metagenomes</taxon>
    </lineage>
</organism>
<dbReference type="EMBL" id="UINC01053802">
    <property type="protein sequence ID" value="SVB70773.1"/>
    <property type="molecule type" value="Genomic_DNA"/>
</dbReference>
<accession>A0A382G861</accession>
<feature type="region of interest" description="Disordered" evidence="1">
    <location>
        <begin position="1"/>
        <end position="40"/>
    </location>
</feature>
<reference evidence="2" key="1">
    <citation type="submission" date="2018-05" db="EMBL/GenBank/DDBJ databases">
        <authorList>
            <person name="Lanie J.A."/>
            <person name="Ng W.-L."/>
            <person name="Kazmierczak K.M."/>
            <person name="Andrzejewski T.M."/>
            <person name="Davidsen T.M."/>
            <person name="Wayne K.J."/>
            <person name="Tettelin H."/>
            <person name="Glass J.I."/>
            <person name="Rusch D."/>
            <person name="Podicherti R."/>
            <person name="Tsui H.-C.T."/>
            <person name="Winkler M.E."/>
        </authorList>
    </citation>
    <scope>NUCLEOTIDE SEQUENCE</scope>
</reference>
<sequence length="40" mass="4148">MEMAAKQLGVSPEALREALGGPPPDIENGSNILGISEKNL</sequence>
<evidence type="ECO:0000313" key="2">
    <source>
        <dbReference type="EMBL" id="SVB70773.1"/>
    </source>
</evidence>